<reference evidence="4" key="3">
    <citation type="submission" date="2020-12" db="UniProtKB">
        <authorList>
            <consortium name="EnsemblPlants"/>
        </authorList>
    </citation>
    <scope>IDENTIFICATION</scope>
</reference>
<feature type="signal peptide" evidence="2">
    <location>
        <begin position="1"/>
        <end position="26"/>
    </location>
</feature>
<reference evidence="3 5" key="2">
    <citation type="journal article" date="2018" name="Plant J.">
        <title>The Physcomitrella patens chromosome-scale assembly reveals moss genome structure and evolution.</title>
        <authorList>
            <person name="Lang D."/>
            <person name="Ullrich K.K."/>
            <person name="Murat F."/>
            <person name="Fuchs J."/>
            <person name="Jenkins J."/>
            <person name="Haas F.B."/>
            <person name="Piednoel M."/>
            <person name="Gundlach H."/>
            <person name="Van Bel M."/>
            <person name="Meyberg R."/>
            <person name="Vives C."/>
            <person name="Morata J."/>
            <person name="Symeonidi A."/>
            <person name="Hiss M."/>
            <person name="Muchero W."/>
            <person name="Kamisugi Y."/>
            <person name="Saleh O."/>
            <person name="Blanc G."/>
            <person name="Decker E.L."/>
            <person name="van Gessel N."/>
            <person name="Grimwood J."/>
            <person name="Hayes R.D."/>
            <person name="Graham S.W."/>
            <person name="Gunter L.E."/>
            <person name="McDaniel S.F."/>
            <person name="Hoernstein S.N.W."/>
            <person name="Larsson A."/>
            <person name="Li F.W."/>
            <person name="Perroud P.F."/>
            <person name="Phillips J."/>
            <person name="Ranjan P."/>
            <person name="Rokshar D.S."/>
            <person name="Rothfels C.J."/>
            <person name="Schneider L."/>
            <person name="Shu S."/>
            <person name="Stevenson D.W."/>
            <person name="Thummler F."/>
            <person name="Tillich M."/>
            <person name="Villarreal Aguilar J.C."/>
            <person name="Widiez T."/>
            <person name="Wong G.K."/>
            <person name="Wymore A."/>
            <person name="Zhang Y."/>
            <person name="Zimmer A.D."/>
            <person name="Quatrano R.S."/>
            <person name="Mayer K.F.X."/>
            <person name="Goodstein D."/>
            <person name="Casacuberta J.M."/>
            <person name="Vandepoele K."/>
            <person name="Reski R."/>
            <person name="Cuming A.C."/>
            <person name="Tuskan G.A."/>
            <person name="Maumus F."/>
            <person name="Salse J."/>
            <person name="Schmutz J."/>
            <person name="Rensing S.A."/>
        </authorList>
    </citation>
    <scope>NUCLEOTIDE SEQUENCE [LARGE SCALE GENOMIC DNA]</scope>
    <source>
        <strain evidence="4 5">cv. Gransden 2004</strain>
    </source>
</reference>
<evidence type="ECO:0000256" key="2">
    <source>
        <dbReference type="SAM" id="SignalP"/>
    </source>
</evidence>
<evidence type="ECO:0000256" key="1">
    <source>
        <dbReference type="SAM" id="Phobius"/>
    </source>
</evidence>
<keyword evidence="5" id="KW-1185">Reference proteome</keyword>
<evidence type="ECO:0000313" key="4">
    <source>
        <dbReference type="EnsemblPlants" id="PAC:32966072.CDS.1"/>
    </source>
</evidence>
<protein>
    <recommendedName>
        <fullName evidence="6">CASP-like protein</fullName>
    </recommendedName>
</protein>
<evidence type="ECO:0000313" key="3">
    <source>
        <dbReference type="EMBL" id="PNR49328.1"/>
    </source>
</evidence>
<organism evidence="3">
    <name type="scientific">Physcomitrium patens</name>
    <name type="common">Spreading-leaved earth moss</name>
    <name type="synonym">Physcomitrella patens</name>
    <dbReference type="NCBI Taxonomy" id="3218"/>
    <lineage>
        <taxon>Eukaryota</taxon>
        <taxon>Viridiplantae</taxon>
        <taxon>Streptophyta</taxon>
        <taxon>Embryophyta</taxon>
        <taxon>Bryophyta</taxon>
        <taxon>Bryophytina</taxon>
        <taxon>Bryopsida</taxon>
        <taxon>Funariidae</taxon>
        <taxon>Funariales</taxon>
        <taxon>Funariaceae</taxon>
        <taxon>Physcomitrium</taxon>
    </lineage>
</organism>
<keyword evidence="1" id="KW-1133">Transmembrane helix</keyword>
<dbReference type="Gramene" id="Pp3c8_6360V3.2">
    <property type="protein sequence ID" value="PAC:32966073.CDS.1"/>
    <property type="gene ID" value="Pp3c8_6360"/>
</dbReference>
<gene>
    <name evidence="3" type="ORF">PHYPA_011224</name>
</gene>
<dbReference type="PaxDb" id="3218-PP1S8_59V6.1"/>
<evidence type="ECO:0008006" key="6">
    <source>
        <dbReference type="Google" id="ProtNLM"/>
    </source>
</evidence>
<name>A0A2K1K6C5_PHYPA</name>
<keyword evidence="2" id="KW-0732">Signal</keyword>
<dbReference type="Proteomes" id="UP000006727">
    <property type="component" value="Chromosome 8"/>
</dbReference>
<keyword evidence="1" id="KW-0812">Transmembrane</keyword>
<dbReference type="InParanoid" id="A0A2K1K6C5"/>
<reference evidence="3 5" key="1">
    <citation type="journal article" date="2008" name="Science">
        <title>The Physcomitrella genome reveals evolutionary insights into the conquest of land by plants.</title>
        <authorList>
            <person name="Rensing S."/>
            <person name="Lang D."/>
            <person name="Zimmer A."/>
            <person name="Terry A."/>
            <person name="Salamov A."/>
            <person name="Shapiro H."/>
            <person name="Nishiyama T."/>
            <person name="Perroud P.-F."/>
            <person name="Lindquist E."/>
            <person name="Kamisugi Y."/>
            <person name="Tanahashi T."/>
            <person name="Sakakibara K."/>
            <person name="Fujita T."/>
            <person name="Oishi K."/>
            <person name="Shin-I T."/>
            <person name="Kuroki Y."/>
            <person name="Toyoda A."/>
            <person name="Suzuki Y."/>
            <person name="Hashimoto A."/>
            <person name="Yamaguchi K."/>
            <person name="Sugano A."/>
            <person name="Kohara Y."/>
            <person name="Fujiyama A."/>
            <person name="Anterola A."/>
            <person name="Aoki S."/>
            <person name="Ashton N."/>
            <person name="Barbazuk W.B."/>
            <person name="Barker E."/>
            <person name="Bennetzen J."/>
            <person name="Bezanilla M."/>
            <person name="Blankenship R."/>
            <person name="Cho S.H."/>
            <person name="Dutcher S."/>
            <person name="Estelle M."/>
            <person name="Fawcett J.A."/>
            <person name="Gundlach H."/>
            <person name="Hanada K."/>
            <person name="Heyl A."/>
            <person name="Hicks K.A."/>
            <person name="Hugh J."/>
            <person name="Lohr M."/>
            <person name="Mayer K."/>
            <person name="Melkozernov A."/>
            <person name="Murata T."/>
            <person name="Nelson D."/>
            <person name="Pils B."/>
            <person name="Prigge M."/>
            <person name="Reiss B."/>
            <person name="Renner T."/>
            <person name="Rombauts S."/>
            <person name="Rushton P."/>
            <person name="Sanderfoot A."/>
            <person name="Schween G."/>
            <person name="Shiu S.-H."/>
            <person name="Stueber K."/>
            <person name="Theodoulou F.L."/>
            <person name="Tu H."/>
            <person name="Van de Peer Y."/>
            <person name="Verrier P.J."/>
            <person name="Waters E."/>
            <person name="Wood A."/>
            <person name="Yang L."/>
            <person name="Cove D."/>
            <person name="Cuming A."/>
            <person name="Hasebe M."/>
            <person name="Lucas S."/>
            <person name="Mishler D.B."/>
            <person name="Reski R."/>
            <person name="Grigoriev I."/>
            <person name="Quatrano R.S."/>
            <person name="Boore J.L."/>
        </authorList>
    </citation>
    <scope>NUCLEOTIDE SEQUENCE [LARGE SCALE GENOMIC DNA]</scope>
    <source>
        <strain evidence="4 5">cv. Gransden 2004</strain>
    </source>
</reference>
<accession>A0A2K1K6C5</accession>
<feature type="chain" id="PRO_5033310942" description="CASP-like protein" evidence="2">
    <location>
        <begin position="27"/>
        <end position="83"/>
    </location>
</feature>
<dbReference type="EnsemblPlants" id="Pp3c8_6360V3.1">
    <property type="protein sequence ID" value="PAC:32966072.CDS.1"/>
    <property type="gene ID" value="Pp3c8_6360"/>
</dbReference>
<dbReference type="EMBL" id="ABEU02000008">
    <property type="protein sequence ID" value="PNR49328.1"/>
    <property type="molecule type" value="Genomic_DNA"/>
</dbReference>
<keyword evidence="1" id="KW-0472">Membrane</keyword>
<evidence type="ECO:0000313" key="5">
    <source>
        <dbReference type="Proteomes" id="UP000006727"/>
    </source>
</evidence>
<proteinExistence type="predicted"/>
<dbReference type="Gramene" id="Pp3c8_6360V3.1">
    <property type="protein sequence ID" value="PAC:32966072.CDS.1"/>
    <property type="gene ID" value="Pp3c8_6360"/>
</dbReference>
<sequence>MACRSWCASLVIAVIVALMSIGLQRAVVMAQVSPAPGPGSAEAPTSGAASGAFATSFAVFLSSLTTFAVVFSQWWDAVRFCSK</sequence>
<dbReference type="EnsemblPlants" id="Pp3c8_6360V3.2">
    <property type="protein sequence ID" value="PAC:32966073.CDS.1"/>
    <property type="gene ID" value="Pp3c8_6360"/>
</dbReference>
<feature type="transmembrane region" description="Helical" evidence="1">
    <location>
        <begin position="54"/>
        <end position="75"/>
    </location>
</feature>
<dbReference type="AlphaFoldDB" id="A0A2K1K6C5"/>